<evidence type="ECO:0000256" key="8">
    <source>
        <dbReference type="ARBA" id="ARBA00023065"/>
    </source>
</evidence>
<dbReference type="GO" id="GO:0016887">
    <property type="term" value="F:ATP hydrolysis activity"/>
    <property type="evidence" value="ECO:0007669"/>
    <property type="project" value="InterPro"/>
</dbReference>
<keyword evidence="4" id="KW-0410">Iron transport</keyword>
<proteinExistence type="predicted"/>
<keyword evidence="5" id="KW-0547">Nucleotide-binding</keyword>
<dbReference type="CDD" id="cd03214">
    <property type="entry name" value="ABC_Iron-Siderophores_B12_Hemin"/>
    <property type="match status" value="1"/>
</dbReference>
<dbReference type="Gene3D" id="3.40.50.300">
    <property type="entry name" value="P-loop containing nucleotide triphosphate hydrolases"/>
    <property type="match status" value="1"/>
</dbReference>
<dbReference type="InterPro" id="IPR003439">
    <property type="entry name" value="ABC_transporter-like_ATP-bd"/>
</dbReference>
<evidence type="ECO:0000256" key="2">
    <source>
        <dbReference type="ARBA" id="ARBA00022448"/>
    </source>
</evidence>
<feature type="domain" description="ABC transporter" evidence="10">
    <location>
        <begin position="1"/>
        <end position="238"/>
    </location>
</feature>
<sequence length="256" mass="28778">MNVSQIKLSYDQKQNHLDGVTTTIEKGKITTIIGPNGCGKTTLLSVISRNNMPQQGSVTLEQKDIMTYKAKEFAKKLAIVYQQNSVPQDITIEKLVAYGRVPHQQLMKRNVEEDEAAVNWALSATNLTQKRTCKLDALSGGERQRVWIAMALAQKSSILCLDEPTTYLDIFYQIELMELVKKLNKEHALTIVMVLHDINQAIKYSDHIILMKDGKILCEGAPIETVTAERMKEVYGVEVIIQTHESVGTYMIPLSI</sequence>
<comment type="subcellular location">
    <subcellularLocation>
        <location evidence="1">Cell membrane</location>
        <topology evidence="1">Peripheral membrane protein</topology>
    </subcellularLocation>
</comment>
<accession>A0A2I0V3V3</accession>
<name>A0A2I0V3V3_9BACI</name>
<dbReference type="SMART" id="SM00382">
    <property type="entry name" value="AAA"/>
    <property type="match status" value="1"/>
</dbReference>
<dbReference type="PANTHER" id="PTHR42771">
    <property type="entry name" value="IRON(3+)-HYDROXAMATE IMPORT ATP-BINDING PROTEIN FHUC"/>
    <property type="match status" value="1"/>
</dbReference>
<dbReference type="PANTHER" id="PTHR42771:SF10">
    <property type="entry name" value="FERRICHROME TRANSPORT ATP-BINDING PROTEIN FHUC"/>
    <property type="match status" value="1"/>
</dbReference>
<dbReference type="InterPro" id="IPR003593">
    <property type="entry name" value="AAA+_ATPase"/>
</dbReference>
<dbReference type="Pfam" id="PF00005">
    <property type="entry name" value="ABC_tran"/>
    <property type="match status" value="1"/>
</dbReference>
<dbReference type="RefSeq" id="WP_058843346.1">
    <property type="nucleotide sequence ID" value="NZ_JAZBNI010000003.1"/>
</dbReference>
<keyword evidence="9" id="KW-0472">Membrane</keyword>
<dbReference type="GO" id="GO:0006826">
    <property type="term" value="P:iron ion transport"/>
    <property type="evidence" value="ECO:0007669"/>
    <property type="project" value="UniProtKB-KW"/>
</dbReference>
<dbReference type="PROSITE" id="PS50893">
    <property type="entry name" value="ABC_TRANSPORTER_2"/>
    <property type="match status" value="1"/>
</dbReference>
<evidence type="ECO:0000256" key="9">
    <source>
        <dbReference type="ARBA" id="ARBA00023136"/>
    </source>
</evidence>
<keyword evidence="8" id="KW-0406">Ion transport</keyword>
<gene>
    <name evidence="11" type="ORF">CRI88_01250</name>
</gene>
<organism evidence="11 12">
    <name type="scientific">Lysinibacillus fusiformis</name>
    <dbReference type="NCBI Taxonomy" id="28031"/>
    <lineage>
        <taxon>Bacteria</taxon>
        <taxon>Bacillati</taxon>
        <taxon>Bacillota</taxon>
        <taxon>Bacilli</taxon>
        <taxon>Bacillales</taxon>
        <taxon>Bacillaceae</taxon>
        <taxon>Lysinibacillus</taxon>
    </lineage>
</organism>
<keyword evidence="3" id="KW-1003">Cell membrane</keyword>
<protein>
    <submittedName>
        <fullName evidence="11">ABC transporter ATP-binding protein</fullName>
    </submittedName>
</protein>
<evidence type="ECO:0000256" key="3">
    <source>
        <dbReference type="ARBA" id="ARBA00022475"/>
    </source>
</evidence>
<keyword evidence="7" id="KW-0408">Iron</keyword>
<dbReference type="FunFam" id="3.40.50.300:FF:000134">
    <property type="entry name" value="Iron-enterobactin ABC transporter ATP-binding protein"/>
    <property type="match status" value="1"/>
</dbReference>
<evidence type="ECO:0000256" key="7">
    <source>
        <dbReference type="ARBA" id="ARBA00023004"/>
    </source>
</evidence>
<dbReference type="GO" id="GO:0005886">
    <property type="term" value="C:plasma membrane"/>
    <property type="evidence" value="ECO:0007669"/>
    <property type="project" value="UniProtKB-SubCell"/>
</dbReference>
<evidence type="ECO:0000259" key="10">
    <source>
        <dbReference type="PROSITE" id="PS50893"/>
    </source>
</evidence>
<dbReference type="SUPFAM" id="SSF52540">
    <property type="entry name" value="P-loop containing nucleoside triphosphate hydrolases"/>
    <property type="match status" value="1"/>
</dbReference>
<dbReference type="InterPro" id="IPR027417">
    <property type="entry name" value="P-loop_NTPase"/>
</dbReference>
<dbReference type="InterPro" id="IPR051535">
    <property type="entry name" value="Siderophore_ABC-ATPase"/>
</dbReference>
<dbReference type="InterPro" id="IPR017871">
    <property type="entry name" value="ABC_transporter-like_CS"/>
</dbReference>
<evidence type="ECO:0000313" key="11">
    <source>
        <dbReference type="EMBL" id="PKU52984.1"/>
    </source>
</evidence>
<dbReference type="PROSITE" id="PS00211">
    <property type="entry name" value="ABC_TRANSPORTER_1"/>
    <property type="match status" value="1"/>
</dbReference>
<dbReference type="AlphaFoldDB" id="A0A2I0V3V3"/>
<reference evidence="11 12" key="1">
    <citation type="submission" date="2017-10" db="EMBL/GenBank/DDBJ databases">
        <title>Draft genome of Lysinibacillus fusiformis strain Juneja, a laboratory-derived pathogen of Drosophila melanogaster.</title>
        <authorList>
            <person name="Smith B.R."/>
            <person name="Unckless R.L."/>
        </authorList>
    </citation>
    <scope>NUCLEOTIDE SEQUENCE [LARGE SCALE GENOMIC DNA]</scope>
    <source>
        <strain evidence="11 12">Juneja</strain>
    </source>
</reference>
<dbReference type="GO" id="GO:0005524">
    <property type="term" value="F:ATP binding"/>
    <property type="evidence" value="ECO:0007669"/>
    <property type="project" value="UniProtKB-KW"/>
</dbReference>
<evidence type="ECO:0000256" key="5">
    <source>
        <dbReference type="ARBA" id="ARBA00022741"/>
    </source>
</evidence>
<evidence type="ECO:0000313" key="12">
    <source>
        <dbReference type="Proteomes" id="UP000234956"/>
    </source>
</evidence>
<keyword evidence="2" id="KW-0813">Transport</keyword>
<keyword evidence="6 11" id="KW-0067">ATP-binding</keyword>
<dbReference type="EMBL" id="PDFK01000001">
    <property type="protein sequence ID" value="PKU52984.1"/>
    <property type="molecule type" value="Genomic_DNA"/>
</dbReference>
<dbReference type="Proteomes" id="UP000234956">
    <property type="component" value="Unassembled WGS sequence"/>
</dbReference>
<evidence type="ECO:0000256" key="6">
    <source>
        <dbReference type="ARBA" id="ARBA00022840"/>
    </source>
</evidence>
<evidence type="ECO:0000256" key="1">
    <source>
        <dbReference type="ARBA" id="ARBA00004202"/>
    </source>
</evidence>
<comment type="caution">
    <text evidence="11">The sequence shown here is derived from an EMBL/GenBank/DDBJ whole genome shotgun (WGS) entry which is preliminary data.</text>
</comment>
<evidence type="ECO:0000256" key="4">
    <source>
        <dbReference type="ARBA" id="ARBA00022496"/>
    </source>
</evidence>